<dbReference type="InterPro" id="IPR009057">
    <property type="entry name" value="Homeodomain-like_sf"/>
</dbReference>
<proteinExistence type="predicted"/>
<keyword evidence="2 5" id="KW-0238">DNA-binding</keyword>
<dbReference type="PROSITE" id="PS01124">
    <property type="entry name" value="HTH_ARAC_FAMILY_2"/>
    <property type="match status" value="1"/>
</dbReference>
<evidence type="ECO:0000259" key="4">
    <source>
        <dbReference type="PROSITE" id="PS01124"/>
    </source>
</evidence>
<evidence type="ECO:0000256" key="2">
    <source>
        <dbReference type="ARBA" id="ARBA00023125"/>
    </source>
</evidence>
<dbReference type="Gene3D" id="1.10.10.60">
    <property type="entry name" value="Homeodomain-like"/>
    <property type="match status" value="1"/>
</dbReference>
<dbReference type="Pfam" id="PF12833">
    <property type="entry name" value="HTH_18"/>
    <property type="match status" value="1"/>
</dbReference>
<accession>A0A1H7F692</accession>
<keyword evidence="1" id="KW-0805">Transcription regulation</keyword>
<sequence length="319" mass="36638">MSDAALAKAPKTDHWLNDCFQDIRHYIVDSIRKHDIAVATFDHTKQSPYLKEAIYSLETRSDIFCVALLLEGETTLQIDLEQFTFRENDVIIALPDASKSVTHIKSTAVIQLVAFSADLPIKLNIPEYFFDYVQYYFTSEFKPMWSLAKEEAAHLRHVINSLAYYLNHVEERTFGKDLLMGMFSVFMYELGALATTYAEPLPNTSSRKKQLFLSFYRLAKKYFRQHRELTHYADRLFVTPKYLSEVVKELGGVTATKVIETFVINEAKILLATPSLTIAQVADLLNFSDQSFFGKYFKRMVGISPKAYRENRGTIEGVL</sequence>
<reference evidence="6" key="1">
    <citation type="submission" date="2016-10" db="EMBL/GenBank/DDBJ databases">
        <authorList>
            <person name="Varghese N."/>
            <person name="Submissions S."/>
        </authorList>
    </citation>
    <scope>NUCLEOTIDE SEQUENCE [LARGE SCALE GENOMIC DNA]</scope>
    <source>
        <strain evidence="6">Jip14</strain>
    </source>
</reference>
<dbReference type="STRING" id="332977.SAMN05421740_101242"/>
<keyword evidence="6" id="KW-1185">Reference proteome</keyword>
<dbReference type="AlphaFoldDB" id="A0A1H7F692"/>
<dbReference type="InterPro" id="IPR018060">
    <property type="entry name" value="HTH_AraC"/>
</dbReference>
<dbReference type="SUPFAM" id="SSF46689">
    <property type="entry name" value="Homeodomain-like"/>
    <property type="match status" value="1"/>
</dbReference>
<dbReference type="RefSeq" id="WP_177180948.1">
    <property type="nucleotide sequence ID" value="NZ_FNZR01000001.1"/>
</dbReference>
<keyword evidence="3" id="KW-0804">Transcription</keyword>
<evidence type="ECO:0000313" key="6">
    <source>
        <dbReference type="Proteomes" id="UP000198916"/>
    </source>
</evidence>
<dbReference type="EMBL" id="FNZR01000001">
    <property type="protein sequence ID" value="SEK21611.1"/>
    <property type="molecule type" value="Genomic_DNA"/>
</dbReference>
<protein>
    <submittedName>
        <fullName evidence="5">AraC-type DNA-binding protein</fullName>
    </submittedName>
</protein>
<feature type="domain" description="HTH araC/xylS-type" evidence="4">
    <location>
        <begin position="213"/>
        <end position="311"/>
    </location>
</feature>
<evidence type="ECO:0000313" key="5">
    <source>
        <dbReference type="EMBL" id="SEK21611.1"/>
    </source>
</evidence>
<name>A0A1H7F692_9SPHI</name>
<organism evidence="5 6">
    <name type="scientific">Parapedobacter koreensis</name>
    <dbReference type="NCBI Taxonomy" id="332977"/>
    <lineage>
        <taxon>Bacteria</taxon>
        <taxon>Pseudomonadati</taxon>
        <taxon>Bacteroidota</taxon>
        <taxon>Sphingobacteriia</taxon>
        <taxon>Sphingobacteriales</taxon>
        <taxon>Sphingobacteriaceae</taxon>
        <taxon>Parapedobacter</taxon>
    </lineage>
</organism>
<dbReference type="GO" id="GO:0003700">
    <property type="term" value="F:DNA-binding transcription factor activity"/>
    <property type="evidence" value="ECO:0007669"/>
    <property type="project" value="InterPro"/>
</dbReference>
<dbReference type="GO" id="GO:0043565">
    <property type="term" value="F:sequence-specific DNA binding"/>
    <property type="evidence" value="ECO:0007669"/>
    <property type="project" value="InterPro"/>
</dbReference>
<dbReference type="SMART" id="SM00342">
    <property type="entry name" value="HTH_ARAC"/>
    <property type="match status" value="1"/>
</dbReference>
<dbReference type="Proteomes" id="UP000198916">
    <property type="component" value="Unassembled WGS sequence"/>
</dbReference>
<evidence type="ECO:0000256" key="3">
    <source>
        <dbReference type="ARBA" id="ARBA00023163"/>
    </source>
</evidence>
<dbReference type="PANTHER" id="PTHR43280">
    <property type="entry name" value="ARAC-FAMILY TRANSCRIPTIONAL REGULATOR"/>
    <property type="match status" value="1"/>
</dbReference>
<gene>
    <name evidence="5" type="ORF">SAMN05421740_101242</name>
</gene>
<dbReference type="PANTHER" id="PTHR43280:SF32">
    <property type="entry name" value="TRANSCRIPTIONAL REGULATORY PROTEIN"/>
    <property type="match status" value="1"/>
</dbReference>
<evidence type="ECO:0000256" key="1">
    <source>
        <dbReference type="ARBA" id="ARBA00023015"/>
    </source>
</evidence>